<gene>
    <name evidence="2" type="ORF">PAC_15168</name>
</gene>
<dbReference type="Gene3D" id="3.30.160.60">
    <property type="entry name" value="Classic Zinc Finger"/>
    <property type="match status" value="1"/>
</dbReference>
<reference evidence="2 3" key="1">
    <citation type="submission" date="2016-03" db="EMBL/GenBank/DDBJ databases">
        <authorList>
            <person name="Ploux O."/>
        </authorList>
    </citation>
    <scope>NUCLEOTIDE SEQUENCE [LARGE SCALE GENOMIC DNA]</scope>
    <source>
        <strain evidence="2 3">UAMH 11012</strain>
    </source>
</reference>
<evidence type="ECO:0008006" key="4">
    <source>
        <dbReference type="Google" id="ProtNLM"/>
    </source>
</evidence>
<evidence type="ECO:0000313" key="3">
    <source>
        <dbReference type="Proteomes" id="UP000184330"/>
    </source>
</evidence>
<keyword evidence="3" id="KW-1185">Reference proteome</keyword>
<evidence type="ECO:0000256" key="1">
    <source>
        <dbReference type="SAM" id="MobiDB-lite"/>
    </source>
</evidence>
<dbReference type="EMBL" id="FJOG01000030">
    <property type="protein sequence ID" value="CZR65268.1"/>
    <property type="molecule type" value="Genomic_DNA"/>
</dbReference>
<dbReference type="Proteomes" id="UP000184330">
    <property type="component" value="Unassembled WGS sequence"/>
</dbReference>
<dbReference type="STRING" id="576137.A0A1L7XJT0"/>
<feature type="compositionally biased region" description="Low complexity" evidence="1">
    <location>
        <begin position="170"/>
        <end position="185"/>
    </location>
</feature>
<feature type="compositionally biased region" description="Polar residues" evidence="1">
    <location>
        <begin position="196"/>
        <end position="207"/>
    </location>
</feature>
<feature type="region of interest" description="Disordered" evidence="1">
    <location>
        <begin position="151"/>
        <end position="250"/>
    </location>
</feature>
<proteinExistence type="predicted"/>
<sequence>MKQHNTAELAVTAQAQGQAWGRWPKQHSHQPIYAYYTTDISGIIQSYDSKATSSSTALTRTIMAPYHYIPAHPYSEIPTNTIISTYQRVQHHHPFGFDSYSGPNPDGMIPAFTNNFIQQRPLPQLKAPNGDKGPGMSFSPTTQQGFVEEHLSHSPPIKTEPLWTVPNNSPTFVPTNNKTVTPNTPSSAAKPPQTPSPVGQSRYQKTHLNIHERAHTGVKPYRQAADEASHNSAISRYGHEKISQNASGEN</sequence>
<organism evidence="2 3">
    <name type="scientific">Phialocephala subalpina</name>
    <dbReference type="NCBI Taxonomy" id="576137"/>
    <lineage>
        <taxon>Eukaryota</taxon>
        <taxon>Fungi</taxon>
        <taxon>Dikarya</taxon>
        <taxon>Ascomycota</taxon>
        <taxon>Pezizomycotina</taxon>
        <taxon>Leotiomycetes</taxon>
        <taxon>Helotiales</taxon>
        <taxon>Mollisiaceae</taxon>
        <taxon>Phialocephala</taxon>
        <taxon>Phialocephala fortinii species complex</taxon>
    </lineage>
</organism>
<dbReference type="AlphaFoldDB" id="A0A1L7XJT0"/>
<name>A0A1L7XJT0_9HELO</name>
<protein>
    <recommendedName>
        <fullName evidence="4">C2H2-type domain-containing protein</fullName>
    </recommendedName>
</protein>
<evidence type="ECO:0000313" key="2">
    <source>
        <dbReference type="EMBL" id="CZR65268.1"/>
    </source>
</evidence>
<accession>A0A1L7XJT0</accession>
<dbReference type="OrthoDB" id="427030at2759"/>